<comment type="caution">
    <text evidence="2">The sequence shown here is derived from an EMBL/GenBank/DDBJ whole genome shotgun (WGS) entry which is preliminary data.</text>
</comment>
<name>A0ABR3AF81_9AGAR</name>
<feature type="compositionally biased region" description="Acidic residues" evidence="1">
    <location>
        <begin position="165"/>
        <end position="183"/>
    </location>
</feature>
<protein>
    <submittedName>
        <fullName evidence="2">Tubulin--tyrosine ligase pby1</fullName>
    </submittedName>
</protein>
<gene>
    <name evidence="2" type="primary">PBY1</name>
    <name evidence="2" type="ORF">AAF712_001053</name>
</gene>
<dbReference type="InterPro" id="IPR027746">
    <property type="entry name" value="TTL"/>
</dbReference>
<feature type="region of interest" description="Disordered" evidence="1">
    <location>
        <begin position="165"/>
        <end position="184"/>
    </location>
</feature>
<dbReference type="EMBL" id="JBBXMP010000002">
    <property type="protein sequence ID" value="KAL0072130.1"/>
    <property type="molecule type" value="Genomic_DNA"/>
</dbReference>
<evidence type="ECO:0000313" key="3">
    <source>
        <dbReference type="Proteomes" id="UP001437256"/>
    </source>
</evidence>
<keyword evidence="3" id="KW-1185">Reference proteome</keyword>
<accession>A0ABR3AF81</accession>
<organism evidence="2 3">
    <name type="scientific">Marasmius tenuissimus</name>
    <dbReference type="NCBI Taxonomy" id="585030"/>
    <lineage>
        <taxon>Eukaryota</taxon>
        <taxon>Fungi</taxon>
        <taxon>Dikarya</taxon>
        <taxon>Basidiomycota</taxon>
        <taxon>Agaricomycotina</taxon>
        <taxon>Agaricomycetes</taxon>
        <taxon>Agaricomycetidae</taxon>
        <taxon>Agaricales</taxon>
        <taxon>Marasmiineae</taxon>
        <taxon>Marasmiaceae</taxon>
        <taxon>Marasmius</taxon>
    </lineage>
</organism>
<dbReference type="Proteomes" id="UP001437256">
    <property type="component" value="Unassembled WGS sequence"/>
</dbReference>
<evidence type="ECO:0000256" key="1">
    <source>
        <dbReference type="SAM" id="MobiDB-lite"/>
    </source>
</evidence>
<reference evidence="2 3" key="1">
    <citation type="submission" date="2024-05" db="EMBL/GenBank/DDBJ databases">
        <title>A draft genome resource for the thread blight pathogen Marasmius tenuissimus strain MS-2.</title>
        <authorList>
            <person name="Yulfo-Soto G.E."/>
            <person name="Baruah I.K."/>
            <person name="Amoako-Attah I."/>
            <person name="Bukari Y."/>
            <person name="Meinhardt L.W."/>
            <person name="Bailey B.A."/>
            <person name="Cohen S.P."/>
        </authorList>
    </citation>
    <scope>NUCLEOTIDE SEQUENCE [LARGE SCALE GENOMIC DNA]</scope>
    <source>
        <strain evidence="2 3">MS-2</strain>
    </source>
</reference>
<dbReference type="PANTHER" id="PTHR47551">
    <property type="entry name" value="TUBULIN--TYROSINE LIGASE PBY1-RELATED"/>
    <property type="match status" value="1"/>
</dbReference>
<proteinExistence type="predicted"/>
<dbReference type="PANTHER" id="PTHR47551:SF1">
    <property type="entry name" value="TUBULIN--TYROSINE LIGASE PBY1-RELATED"/>
    <property type="match status" value="1"/>
</dbReference>
<evidence type="ECO:0000313" key="2">
    <source>
        <dbReference type="EMBL" id="KAL0072130.1"/>
    </source>
</evidence>
<keyword evidence="2" id="KW-0436">Ligase</keyword>
<dbReference type="GO" id="GO:0016874">
    <property type="term" value="F:ligase activity"/>
    <property type="evidence" value="ECO:0007669"/>
    <property type="project" value="UniProtKB-KW"/>
</dbReference>
<sequence length="338" mass="38460">MSVAKVIWPSAPLTDSLVRNALQKVLPDIQITDSNPAPGSRFIQWSSYDEIDHELVNLQRESVLSSSYTFRKCLIRKHFLSRCILTFLTKNPDSLLKNAWPQTYEIEISFADELDEIFADELWELGQELEKSQTWWILKPGMADRGNGIRLFSDRESLESIFEEFEGDEEEEEEQKSDAEDQNETAVVTSQLRHFVIQEYLADPLLFDPLEVSLNGARKPSFDELQGHKATRQEGDIDLACHLTNTSLQTHRGEEGVRLLTELIGCHVLSHPGETPRVFTEEDVAELLSQMRQALEETFNAALRDPINFQVRRSGPFLGSFANLESSSRYPTPSNSLA</sequence>
<dbReference type="InterPro" id="IPR004344">
    <property type="entry name" value="TTL/TTLL_fam"/>
</dbReference>
<dbReference type="Pfam" id="PF03133">
    <property type="entry name" value="TTL"/>
    <property type="match status" value="1"/>
</dbReference>